<protein>
    <submittedName>
        <fullName evidence="8">Uncharacterized protein</fullName>
    </submittedName>
</protein>
<dbReference type="CDD" id="cd05398">
    <property type="entry name" value="NT_ClassII-CCAase"/>
    <property type="match status" value="1"/>
</dbReference>
<feature type="region of interest" description="Disordered" evidence="5">
    <location>
        <begin position="764"/>
        <end position="786"/>
    </location>
</feature>
<dbReference type="Gene3D" id="3.30.460.10">
    <property type="entry name" value="Beta Polymerase, domain 2"/>
    <property type="match status" value="1"/>
</dbReference>
<evidence type="ECO:0000256" key="3">
    <source>
        <dbReference type="ARBA" id="ARBA00022741"/>
    </source>
</evidence>
<comment type="caution">
    <text evidence="8">The sequence shown here is derived from an EMBL/GenBank/DDBJ whole genome shotgun (WGS) entry which is preliminary data.</text>
</comment>
<dbReference type="GO" id="GO:0003723">
    <property type="term" value="F:RNA binding"/>
    <property type="evidence" value="ECO:0007669"/>
    <property type="project" value="UniProtKB-KW"/>
</dbReference>
<comment type="similarity">
    <text evidence="1 4">Belongs to the tRNA nucleotidyltransferase/poly(A) polymerase family.</text>
</comment>
<evidence type="ECO:0000256" key="5">
    <source>
        <dbReference type="SAM" id="MobiDB-lite"/>
    </source>
</evidence>
<evidence type="ECO:0000259" key="7">
    <source>
        <dbReference type="Pfam" id="PF12627"/>
    </source>
</evidence>
<keyword evidence="9" id="KW-1185">Reference proteome</keyword>
<keyword evidence="2 4" id="KW-0808">Transferase</keyword>
<organism evidence="8 9">
    <name type="scientific">Liquidambar formosana</name>
    <name type="common">Formosan gum</name>
    <dbReference type="NCBI Taxonomy" id="63359"/>
    <lineage>
        <taxon>Eukaryota</taxon>
        <taxon>Viridiplantae</taxon>
        <taxon>Streptophyta</taxon>
        <taxon>Embryophyta</taxon>
        <taxon>Tracheophyta</taxon>
        <taxon>Spermatophyta</taxon>
        <taxon>Magnoliopsida</taxon>
        <taxon>eudicotyledons</taxon>
        <taxon>Gunneridae</taxon>
        <taxon>Pentapetalae</taxon>
        <taxon>Saxifragales</taxon>
        <taxon>Altingiaceae</taxon>
        <taxon>Liquidambar</taxon>
    </lineage>
</organism>
<accession>A0AAP0X196</accession>
<dbReference type="InterPro" id="IPR043519">
    <property type="entry name" value="NT_sf"/>
</dbReference>
<feature type="compositionally biased region" description="Polar residues" evidence="5">
    <location>
        <begin position="777"/>
        <end position="786"/>
    </location>
</feature>
<evidence type="ECO:0000256" key="2">
    <source>
        <dbReference type="ARBA" id="ARBA00022679"/>
    </source>
</evidence>
<keyword evidence="4" id="KW-0694">RNA-binding</keyword>
<dbReference type="Pfam" id="PF12627">
    <property type="entry name" value="PolyA_pol_RNAbd"/>
    <property type="match status" value="1"/>
</dbReference>
<dbReference type="SUPFAM" id="SSF81891">
    <property type="entry name" value="Poly A polymerase C-terminal region-like"/>
    <property type="match status" value="1"/>
</dbReference>
<feature type="domain" description="tRNA nucleotidyltransferase/poly(A) polymerase RNA and SrmB- binding" evidence="7">
    <location>
        <begin position="241"/>
        <end position="303"/>
    </location>
</feature>
<keyword evidence="3" id="KW-0547">Nucleotide-binding</keyword>
<dbReference type="Proteomes" id="UP001415857">
    <property type="component" value="Unassembled WGS sequence"/>
</dbReference>
<dbReference type="GO" id="GO:0001680">
    <property type="term" value="P:tRNA 3'-terminal CCA addition"/>
    <property type="evidence" value="ECO:0007669"/>
    <property type="project" value="UniProtKB-ARBA"/>
</dbReference>
<dbReference type="Gene3D" id="1.10.3090.10">
    <property type="entry name" value="cca-adding enzyme, domain 2"/>
    <property type="match status" value="1"/>
</dbReference>
<feature type="domain" description="Poly A polymerase head" evidence="6">
    <location>
        <begin position="90"/>
        <end position="215"/>
    </location>
</feature>
<dbReference type="GO" id="GO:0016779">
    <property type="term" value="F:nucleotidyltransferase activity"/>
    <property type="evidence" value="ECO:0007669"/>
    <property type="project" value="InterPro"/>
</dbReference>
<dbReference type="InterPro" id="IPR052191">
    <property type="entry name" value="tRNA_ntf/polyA_polymerase_I"/>
</dbReference>
<dbReference type="InterPro" id="IPR002646">
    <property type="entry name" value="PolA_pol_head_dom"/>
</dbReference>
<evidence type="ECO:0000256" key="1">
    <source>
        <dbReference type="ARBA" id="ARBA00007265"/>
    </source>
</evidence>
<evidence type="ECO:0000313" key="8">
    <source>
        <dbReference type="EMBL" id="KAK9285251.1"/>
    </source>
</evidence>
<dbReference type="InterPro" id="IPR032828">
    <property type="entry name" value="PolyA_RNA-bd"/>
</dbReference>
<gene>
    <name evidence="8" type="ORF">L1049_024440</name>
</gene>
<reference evidence="8 9" key="1">
    <citation type="journal article" date="2024" name="Plant J.">
        <title>Genome sequences and population genomics reveal climatic adaptation and genomic divergence between two closely related sweetgum species.</title>
        <authorList>
            <person name="Xu W.Q."/>
            <person name="Ren C.Q."/>
            <person name="Zhang X.Y."/>
            <person name="Comes H.P."/>
            <person name="Liu X.H."/>
            <person name="Li Y.G."/>
            <person name="Kettle C.J."/>
            <person name="Jalonen R."/>
            <person name="Gaisberger H."/>
            <person name="Ma Y.Z."/>
            <person name="Qiu Y.X."/>
        </authorList>
    </citation>
    <scope>NUCLEOTIDE SEQUENCE [LARGE SCALE GENOMIC DNA]</scope>
    <source>
        <strain evidence="8">Hangzhou</strain>
    </source>
</reference>
<proteinExistence type="inferred from homology"/>
<dbReference type="PANTHER" id="PTHR43051">
    <property type="entry name" value="POLYNUCLEOTIDE ADENYLYLTRANSFERASE FAMILY PROTEIN"/>
    <property type="match status" value="1"/>
</dbReference>
<name>A0AAP0X196_LIQFO</name>
<dbReference type="Pfam" id="PF01743">
    <property type="entry name" value="PolyA_pol"/>
    <property type="match status" value="1"/>
</dbReference>
<sequence length="786" mass="90430">MAISLRGNHCLLSRLKSLLQLQRFNHTMVEGGLQAQFYREMGSDSVPEKGHIDTSKWKKVDSRVCGITRSMISPSSWIVLKLLQSEGFEAYLVGGCVRDLLLNKVPKDFDVITTANLKQIRKQFHRAEIVGRRFPICRVHVKGSVIEVSSFETVAKHAEEKEKYLFSQMPRGCDKKDLIRWRNCMHRDFTVNSLFFNPFVNKIYDYANGMTDLRSLKNDNMQTLFFAARILRGLRIAARLGLSLSKETENAIRSLSSSIKSLDKSRIMLELNYMLSYGAAEPSLCLLQRFNLLEILLPFHAAYLTQQANKQSAWSTVMLMKLFFNLDKLLTCDQPSNCILWVGLLAFHLALVNNPQDALVVWTFSSVMYHGRWKEGVMFAREYAQLNVNFMPEISEPCDYKSDEELAKKVAQLASLVRASIDALTETDSLYESMSRYPVFPCSGLVFVSKKTGKDVDQIFKFLTNDIESFEEGRGSFKIKYHLLGKGDLRETRFVLGKVIMDTMSSGVVQGGMEVVEEKDHLNTFDYKQKPDAVEENCHVALSDLIKHQIVVKEDIKRSLSPSKPEVQKERVKKQKLIERCNIAELETAKKKRKAVKKMKLQEIAKEQEVVENRKGHKMTKKHQEVTKKGNCCVLQDEVTKKQMEVVEMSQLSQEEIIMMGENVLEKEEFRTLQLEISEKQRVKCQEGTKKHLKGMKANFHISPGEVIKKQKMVVEKCHLTHDEIIEPEDGEVIELEDGEKIQSEEVFEKNKCHLPQKKVVRKKHEKHKQLFKENRSQPLLSSLFK</sequence>
<dbReference type="EMBL" id="JBBPBK010000005">
    <property type="protein sequence ID" value="KAK9285251.1"/>
    <property type="molecule type" value="Genomic_DNA"/>
</dbReference>
<dbReference type="SUPFAM" id="SSF81301">
    <property type="entry name" value="Nucleotidyltransferase"/>
    <property type="match status" value="1"/>
</dbReference>
<dbReference type="PANTHER" id="PTHR43051:SF1">
    <property type="entry name" value="POLYNUCLEOTIDE ADENYLYLTRANSFERASE FAMILY PROTEIN"/>
    <property type="match status" value="1"/>
</dbReference>
<evidence type="ECO:0000259" key="6">
    <source>
        <dbReference type="Pfam" id="PF01743"/>
    </source>
</evidence>
<dbReference type="AlphaFoldDB" id="A0AAP0X196"/>
<dbReference type="GO" id="GO:0000166">
    <property type="term" value="F:nucleotide binding"/>
    <property type="evidence" value="ECO:0007669"/>
    <property type="project" value="UniProtKB-KW"/>
</dbReference>
<evidence type="ECO:0000256" key="4">
    <source>
        <dbReference type="RuleBase" id="RU003953"/>
    </source>
</evidence>
<evidence type="ECO:0000313" key="9">
    <source>
        <dbReference type="Proteomes" id="UP001415857"/>
    </source>
</evidence>